<dbReference type="InterPro" id="IPR039480">
    <property type="entry name" value="C-C_Bond_Lyase-like"/>
</dbReference>
<accession>A0A0E2Z3A4</accession>
<dbReference type="PANTHER" id="PTHR32308">
    <property type="entry name" value="LYASE BETA SUBUNIT, PUTATIVE (AFU_ORTHOLOGUE AFUA_4G13030)-RELATED"/>
    <property type="match status" value="1"/>
</dbReference>
<evidence type="ECO:0000256" key="2">
    <source>
        <dbReference type="ARBA" id="ARBA00022723"/>
    </source>
</evidence>
<dbReference type="GO" id="GO:0003824">
    <property type="term" value="F:catalytic activity"/>
    <property type="evidence" value="ECO:0007669"/>
    <property type="project" value="InterPro"/>
</dbReference>
<reference evidence="5 6" key="1">
    <citation type="submission" date="2014-07" db="EMBL/GenBank/DDBJ databases">
        <title>Comparative analysis of Nitrosococcus oceani genome inventories of strains from Pacific and Atlantic gyres.</title>
        <authorList>
            <person name="Lim C.K."/>
            <person name="Wang L."/>
            <person name="Sayavedra-Soto L.A."/>
            <person name="Klotz M.G."/>
        </authorList>
    </citation>
    <scope>NUCLEOTIDE SEQUENCE [LARGE SCALE GENOMIC DNA]</scope>
    <source>
        <strain evidence="5 6">C-27</strain>
    </source>
</reference>
<dbReference type="EMBL" id="JPGN01000029">
    <property type="protein sequence ID" value="KFI20014.1"/>
    <property type="molecule type" value="Genomic_DNA"/>
</dbReference>
<dbReference type="SUPFAM" id="SSF51621">
    <property type="entry name" value="Phosphoenolpyruvate/pyruvate domain"/>
    <property type="match status" value="1"/>
</dbReference>
<dbReference type="InterPro" id="IPR015813">
    <property type="entry name" value="Pyrv/PenolPyrv_kinase-like_dom"/>
</dbReference>
<dbReference type="Proteomes" id="UP000028839">
    <property type="component" value="Unassembled WGS sequence"/>
</dbReference>
<evidence type="ECO:0000256" key="3">
    <source>
        <dbReference type="ARBA" id="ARBA00022842"/>
    </source>
</evidence>
<evidence type="ECO:0000313" key="6">
    <source>
        <dbReference type="Proteomes" id="UP000028839"/>
    </source>
</evidence>
<dbReference type="OrthoDB" id="348111at2"/>
<name>A0A0E2Z3A4_9GAMM</name>
<keyword evidence="2 4" id="KW-0479">Metal-binding</keyword>
<dbReference type="Pfam" id="PF15617">
    <property type="entry name" value="C-C_Bond_Lyase"/>
    <property type="match status" value="1"/>
</dbReference>
<dbReference type="PANTHER" id="PTHR32308:SF10">
    <property type="entry name" value="CITRATE LYASE SUBUNIT BETA"/>
    <property type="match status" value="1"/>
</dbReference>
<comment type="caution">
    <text evidence="5">The sequence shown here is derived from an EMBL/GenBank/DDBJ whole genome shotgun (WGS) entry which is preliminary data.</text>
</comment>
<dbReference type="PIRSF" id="PIRSF015582">
    <property type="entry name" value="Cit_lyase_B"/>
    <property type="match status" value="1"/>
</dbReference>
<evidence type="ECO:0000256" key="1">
    <source>
        <dbReference type="ARBA" id="ARBA00001946"/>
    </source>
</evidence>
<dbReference type="HOGENOM" id="CLU_062194_1_0_6"/>
<gene>
    <name evidence="5" type="ORF">IB75_05160</name>
</gene>
<proteinExistence type="predicted"/>
<dbReference type="GO" id="GO:0006107">
    <property type="term" value="P:oxaloacetate metabolic process"/>
    <property type="evidence" value="ECO:0007669"/>
    <property type="project" value="TreeGrafter"/>
</dbReference>
<sequence>MYLSQLQSTQSTVKTYLAQAQIPHYMELGATLYMPATRKDIARVLNQQKLTGLRSAVVCTEDSILEQDLSPALANLRLVLEQLRPSSMLRFIRPRNLEVLSQLMRIPEIRRIDGFILPKVDEKNLPLYAELAARIPELLLMPTLETEMAFSRQRLEALRKGLAKVSNPILCLRIGGNDLLRLLGLKRPKHLTIYDTPLRNIINDVILTFRPAGYGLSSPVFEYLDNYATLQREVALDIVHGLLTKAAIHPSQIPVVERAYQVCQKDMELAQRVLEEGTPAVFKLNSQMVEPATHCAWAERLLLQAELYGVCCEQLNGCDCTPNVS</sequence>
<feature type="binding site" evidence="4">
    <location>
        <position position="178"/>
    </location>
    <ligand>
        <name>Mg(2+)</name>
        <dbReference type="ChEBI" id="CHEBI:18420"/>
    </ligand>
</feature>
<dbReference type="AlphaFoldDB" id="A0A0E2Z3A4"/>
<keyword evidence="3 4" id="KW-0460">Magnesium</keyword>
<dbReference type="InterPro" id="IPR040442">
    <property type="entry name" value="Pyrv_kinase-like_dom_sf"/>
</dbReference>
<organism evidence="5 6">
    <name type="scientific">Nitrosococcus oceani C-27</name>
    <dbReference type="NCBI Taxonomy" id="314279"/>
    <lineage>
        <taxon>Bacteria</taxon>
        <taxon>Pseudomonadati</taxon>
        <taxon>Pseudomonadota</taxon>
        <taxon>Gammaproteobacteria</taxon>
        <taxon>Chromatiales</taxon>
        <taxon>Chromatiaceae</taxon>
        <taxon>Nitrosococcus</taxon>
    </lineage>
</organism>
<protein>
    <submittedName>
        <fullName evidence="5">ATP/GTP-binding protein</fullName>
    </submittedName>
</protein>
<evidence type="ECO:0000256" key="4">
    <source>
        <dbReference type="PIRSR" id="PIRSR015582-2"/>
    </source>
</evidence>
<dbReference type="InterPro" id="IPR011206">
    <property type="entry name" value="Citrate_lyase_beta/mcl1/mcl2"/>
</dbReference>
<comment type="cofactor">
    <cofactor evidence="1">
        <name>Mg(2+)</name>
        <dbReference type="ChEBI" id="CHEBI:18420"/>
    </cofactor>
</comment>
<dbReference type="GO" id="GO:0000287">
    <property type="term" value="F:magnesium ion binding"/>
    <property type="evidence" value="ECO:0007669"/>
    <property type="project" value="TreeGrafter"/>
</dbReference>
<dbReference type="Gene3D" id="3.20.20.60">
    <property type="entry name" value="Phosphoenolpyruvate-binding domains"/>
    <property type="match status" value="1"/>
</dbReference>
<evidence type="ECO:0000313" key="5">
    <source>
        <dbReference type="EMBL" id="KFI20014.1"/>
    </source>
</evidence>